<dbReference type="SUPFAM" id="SSF53474">
    <property type="entry name" value="alpha/beta-Hydrolases"/>
    <property type="match status" value="1"/>
</dbReference>
<comment type="caution">
    <text evidence="4">The sequence shown here is derived from an EMBL/GenBank/DDBJ whole genome shotgun (WGS) entry which is preliminary data.</text>
</comment>
<dbReference type="Pfam" id="PF00756">
    <property type="entry name" value="Esterase"/>
    <property type="match status" value="1"/>
</dbReference>
<dbReference type="PANTHER" id="PTHR40841:SF2">
    <property type="entry name" value="SIDEROPHORE-DEGRADING ESTERASE (EUROFUNG)"/>
    <property type="match status" value="1"/>
</dbReference>
<dbReference type="PANTHER" id="PTHR40841">
    <property type="entry name" value="SIDEROPHORE TRIACETYLFUSARININE C ESTERASE"/>
    <property type="match status" value="1"/>
</dbReference>
<feature type="chain" id="PRO_5045926420" evidence="3">
    <location>
        <begin position="21"/>
        <end position="288"/>
    </location>
</feature>
<dbReference type="RefSeq" id="WP_346337406.1">
    <property type="nucleotide sequence ID" value="NZ_JBBYXI010000003.1"/>
</dbReference>
<dbReference type="GO" id="GO:0016787">
    <property type="term" value="F:hydrolase activity"/>
    <property type="evidence" value="ECO:0007669"/>
    <property type="project" value="UniProtKB-KW"/>
</dbReference>
<dbReference type="InterPro" id="IPR029058">
    <property type="entry name" value="AB_hydrolase_fold"/>
</dbReference>
<organism evidence="4 5">
    <name type="scientific">Hohaiivirga grylli</name>
    <dbReference type="NCBI Taxonomy" id="3133970"/>
    <lineage>
        <taxon>Bacteria</taxon>
        <taxon>Pseudomonadati</taxon>
        <taxon>Pseudomonadota</taxon>
        <taxon>Alphaproteobacteria</taxon>
        <taxon>Hyphomicrobiales</taxon>
        <taxon>Methylobacteriaceae</taxon>
        <taxon>Hohaiivirga</taxon>
    </lineage>
</organism>
<protein>
    <submittedName>
        <fullName evidence="4">Alpha/beta hydrolase-fold protein</fullName>
    </submittedName>
</protein>
<gene>
    <name evidence="4" type="ORF">WJT86_09935</name>
</gene>
<keyword evidence="3" id="KW-0732">Signal</keyword>
<evidence type="ECO:0000313" key="5">
    <source>
        <dbReference type="Proteomes" id="UP001418637"/>
    </source>
</evidence>
<evidence type="ECO:0000256" key="3">
    <source>
        <dbReference type="SAM" id="SignalP"/>
    </source>
</evidence>
<dbReference type="EMBL" id="JBBYXI010000003">
    <property type="protein sequence ID" value="MEN3931376.1"/>
    <property type="molecule type" value="Genomic_DNA"/>
</dbReference>
<evidence type="ECO:0000313" key="4">
    <source>
        <dbReference type="EMBL" id="MEN3931376.1"/>
    </source>
</evidence>
<dbReference type="Gene3D" id="3.40.50.1820">
    <property type="entry name" value="alpha/beta hydrolase"/>
    <property type="match status" value="1"/>
</dbReference>
<sequence length="288" mass="31762">MRYIILILSTISLFSLNASALPSQDVPPISAEASERFTISQYDIATAVDSYRIYLAIPKTAAPDKGYPALYLLDANLQFPMTVNAYKPENGPAPVIVGIGYKGDGVNFTPDRTRDYTVPATGEDYKEGGKSPAFYHFIEDQVKPLVAEKVKTDPKRQTLLGHSFGGLFTLHVIFNHPEAFTRYVAVSPALWWGKGIVIPNDLSLPKAMPEKIIITVGSIEEIPDMSKLPDDPVARKRIELRRQGPKIRDIAKKLQDGGWPVAFFSDPGKNHTTIIPDAIDEALKLAVK</sequence>
<dbReference type="InterPro" id="IPR000801">
    <property type="entry name" value="Esterase-like"/>
</dbReference>
<dbReference type="InterPro" id="IPR052558">
    <property type="entry name" value="Siderophore_Hydrolase_D"/>
</dbReference>
<feature type="signal peptide" evidence="3">
    <location>
        <begin position="1"/>
        <end position="20"/>
    </location>
</feature>
<reference evidence="4 5" key="1">
    <citation type="submission" date="2024-04" db="EMBL/GenBank/DDBJ databases">
        <title>A novel species isolated from cricket.</title>
        <authorList>
            <person name="Wang H.-C."/>
        </authorList>
    </citation>
    <scope>NUCLEOTIDE SEQUENCE [LARGE SCALE GENOMIC DNA]</scope>
    <source>
        <strain evidence="4 5">WL0021</strain>
    </source>
</reference>
<proteinExistence type="inferred from homology"/>
<dbReference type="Proteomes" id="UP001418637">
    <property type="component" value="Unassembled WGS sequence"/>
</dbReference>
<name>A0ABV0BM26_9HYPH</name>
<evidence type="ECO:0000256" key="2">
    <source>
        <dbReference type="ARBA" id="ARBA00022801"/>
    </source>
</evidence>
<keyword evidence="5" id="KW-1185">Reference proteome</keyword>
<comment type="similarity">
    <text evidence="1">Belongs to the esterase D family.</text>
</comment>
<accession>A0ABV0BM26</accession>
<keyword evidence="2 4" id="KW-0378">Hydrolase</keyword>
<evidence type="ECO:0000256" key="1">
    <source>
        <dbReference type="ARBA" id="ARBA00005622"/>
    </source>
</evidence>